<feature type="compositionally biased region" description="Basic and acidic residues" evidence="1">
    <location>
        <begin position="149"/>
        <end position="164"/>
    </location>
</feature>
<evidence type="ECO:0000313" key="3">
    <source>
        <dbReference type="EMBL" id="GIQ87037.1"/>
    </source>
</evidence>
<feature type="compositionally biased region" description="Basic and acidic residues" evidence="1">
    <location>
        <begin position="66"/>
        <end position="80"/>
    </location>
</feature>
<comment type="caution">
    <text evidence="3">The sequence shown here is derived from an EMBL/GenBank/DDBJ whole genome shotgun (WGS) entry which is preliminary data.</text>
</comment>
<feature type="transmembrane region" description="Helical" evidence="2">
    <location>
        <begin position="177"/>
        <end position="201"/>
    </location>
</feature>
<keyword evidence="4" id="KW-1185">Reference proteome</keyword>
<evidence type="ECO:0000256" key="1">
    <source>
        <dbReference type="SAM" id="MobiDB-lite"/>
    </source>
</evidence>
<gene>
    <name evidence="3" type="ORF">KIPB_008999</name>
</gene>
<organism evidence="3 4">
    <name type="scientific">Kipferlia bialata</name>
    <dbReference type="NCBI Taxonomy" id="797122"/>
    <lineage>
        <taxon>Eukaryota</taxon>
        <taxon>Metamonada</taxon>
        <taxon>Carpediemonas-like organisms</taxon>
        <taxon>Kipferlia</taxon>
    </lineage>
</organism>
<reference evidence="3 4" key="1">
    <citation type="journal article" date="2018" name="PLoS ONE">
        <title>The draft genome of Kipferlia bialata reveals reductive genome evolution in fornicate parasites.</title>
        <authorList>
            <person name="Tanifuji G."/>
            <person name="Takabayashi S."/>
            <person name="Kume K."/>
            <person name="Takagi M."/>
            <person name="Nakayama T."/>
            <person name="Kamikawa R."/>
            <person name="Inagaki Y."/>
            <person name="Hashimoto T."/>
        </authorList>
    </citation>
    <scope>NUCLEOTIDE SEQUENCE [LARGE SCALE GENOMIC DNA]</scope>
    <source>
        <strain evidence="3">NY0173</strain>
    </source>
</reference>
<name>A0A9K3D2J1_9EUKA</name>
<dbReference type="Proteomes" id="UP000265618">
    <property type="component" value="Unassembled WGS sequence"/>
</dbReference>
<dbReference type="EMBL" id="BDIP01002933">
    <property type="protein sequence ID" value="GIQ87037.1"/>
    <property type="molecule type" value="Genomic_DNA"/>
</dbReference>
<feature type="transmembrane region" description="Helical" evidence="2">
    <location>
        <begin position="207"/>
        <end position="226"/>
    </location>
</feature>
<proteinExistence type="predicted"/>
<evidence type="ECO:0000256" key="2">
    <source>
        <dbReference type="SAM" id="Phobius"/>
    </source>
</evidence>
<feature type="non-terminal residue" evidence="3">
    <location>
        <position position="332"/>
    </location>
</feature>
<keyword evidence="2" id="KW-0812">Transmembrane</keyword>
<sequence>SEEWKAASAKLKQREHDRTGSRQVSKYRADTASLVMELHTSVARVLTLIVYAGDNVKLTRSKSKRSHSERERERESHGEGDSLFDVIHRQASRAVGTVCGEVIAYEQSILSDAELLFSLVDTREYGTYLLKYLYPKALPSEGFDHLTKKVDDRERPGDGGKGQEEMGLGRGGQASKAITFAVTVFVTALVCMSAFAGAYGVTNQANLIASMPSMYAGVVGALLIALNQAGKSTGIAAAVLLQKLYITRISGWEGPIPSGAPTPEYLPYYTDSTAFVACCAVGFALVAIALIPGIGYSENDRGKKYCKEHLVETVTCEASISEESRLLTAEEV</sequence>
<feature type="region of interest" description="Disordered" evidence="1">
    <location>
        <begin position="60"/>
        <end position="83"/>
    </location>
</feature>
<evidence type="ECO:0000313" key="4">
    <source>
        <dbReference type="Proteomes" id="UP000265618"/>
    </source>
</evidence>
<feature type="region of interest" description="Disordered" evidence="1">
    <location>
        <begin position="149"/>
        <end position="170"/>
    </location>
</feature>
<feature type="transmembrane region" description="Helical" evidence="2">
    <location>
        <begin position="272"/>
        <end position="294"/>
    </location>
</feature>
<keyword evidence="2" id="KW-0472">Membrane</keyword>
<dbReference type="AlphaFoldDB" id="A0A9K3D2J1"/>
<accession>A0A9K3D2J1</accession>
<protein>
    <submittedName>
        <fullName evidence="3">Uncharacterized protein</fullName>
    </submittedName>
</protein>
<keyword evidence="2" id="KW-1133">Transmembrane helix</keyword>
<feature type="region of interest" description="Disordered" evidence="1">
    <location>
        <begin position="1"/>
        <end position="24"/>
    </location>
</feature>